<protein>
    <submittedName>
        <fullName evidence="2">Ovule protein</fullName>
    </submittedName>
</protein>
<name>A0A915BBG9_PARUN</name>
<dbReference type="WBParaSite" id="PgR033_g021_t01">
    <property type="protein sequence ID" value="PgR033_g021_t01"/>
    <property type="gene ID" value="PgR033_g021"/>
</dbReference>
<organism evidence="1 2">
    <name type="scientific">Parascaris univalens</name>
    <name type="common">Nematode worm</name>
    <dbReference type="NCBI Taxonomy" id="6257"/>
    <lineage>
        <taxon>Eukaryota</taxon>
        <taxon>Metazoa</taxon>
        <taxon>Ecdysozoa</taxon>
        <taxon>Nematoda</taxon>
        <taxon>Chromadorea</taxon>
        <taxon>Rhabditida</taxon>
        <taxon>Spirurina</taxon>
        <taxon>Ascaridomorpha</taxon>
        <taxon>Ascaridoidea</taxon>
        <taxon>Ascarididae</taxon>
        <taxon>Parascaris</taxon>
    </lineage>
</organism>
<dbReference type="Proteomes" id="UP000887569">
    <property type="component" value="Unplaced"/>
</dbReference>
<accession>A0A915BBG9</accession>
<reference evidence="2" key="1">
    <citation type="submission" date="2022-11" db="UniProtKB">
        <authorList>
            <consortium name="WormBaseParasite"/>
        </authorList>
    </citation>
    <scope>IDENTIFICATION</scope>
</reference>
<dbReference type="AlphaFoldDB" id="A0A915BBG9"/>
<evidence type="ECO:0000313" key="1">
    <source>
        <dbReference type="Proteomes" id="UP000887569"/>
    </source>
</evidence>
<proteinExistence type="predicted"/>
<evidence type="ECO:0000313" key="2">
    <source>
        <dbReference type="WBParaSite" id="PgR033_g021_t01"/>
    </source>
</evidence>
<keyword evidence="1" id="KW-1185">Reference proteome</keyword>
<sequence length="79" mass="9395">IPLTIQCFFTYVSAFKLIRSKTKEIEAFTLTSLLRRTIPALVMESKYISHKLYFQSRYISHLWQRCNCILTFIVIESED</sequence>